<dbReference type="InterPro" id="IPR005861">
    <property type="entry name" value="HisP_aminotrans"/>
</dbReference>
<keyword evidence="5" id="KW-0032">Aminotransferase</keyword>
<dbReference type="Gene3D" id="3.90.1150.10">
    <property type="entry name" value="Aspartate Aminotransferase, domain 1"/>
    <property type="match status" value="1"/>
</dbReference>
<dbReference type="GO" id="GO:0004400">
    <property type="term" value="F:histidinol-phosphate transaminase activity"/>
    <property type="evidence" value="ECO:0007669"/>
    <property type="project" value="UniProtKB-EC"/>
</dbReference>
<dbReference type="AlphaFoldDB" id="A0A7R9UEV3"/>
<dbReference type="PANTHER" id="PTHR42885">
    <property type="entry name" value="HISTIDINOL-PHOSPHATE AMINOTRANSFERASE-RELATED"/>
    <property type="match status" value="1"/>
</dbReference>
<protein>
    <recommendedName>
        <fullName evidence="4">histidinol-phosphate transaminase</fullName>
        <ecNumber evidence="4">2.6.1.9</ecNumber>
    </recommendedName>
    <alternativeName>
        <fullName evidence="10">Imidazole acetol-phosphate transaminase</fullName>
    </alternativeName>
</protein>
<dbReference type="EMBL" id="HBEA01018045">
    <property type="protein sequence ID" value="CAD8264210.1"/>
    <property type="molecule type" value="Transcribed_RNA"/>
</dbReference>
<dbReference type="InterPro" id="IPR004839">
    <property type="entry name" value="Aminotransferase_I/II_large"/>
</dbReference>
<dbReference type="InterPro" id="IPR001917">
    <property type="entry name" value="Aminotrans_II_pyridoxalP_BS"/>
</dbReference>
<evidence type="ECO:0000256" key="10">
    <source>
        <dbReference type="ARBA" id="ARBA00030262"/>
    </source>
</evidence>
<accession>A0A7R9UEV3</accession>
<dbReference type="Pfam" id="PF00155">
    <property type="entry name" value="Aminotran_1_2"/>
    <property type="match status" value="1"/>
</dbReference>
<dbReference type="GO" id="GO:0030170">
    <property type="term" value="F:pyridoxal phosphate binding"/>
    <property type="evidence" value="ECO:0007669"/>
    <property type="project" value="InterPro"/>
</dbReference>
<dbReference type="GO" id="GO:0000105">
    <property type="term" value="P:L-histidine biosynthetic process"/>
    <property type="evidence" value="ECO:0007669"/>
    <property type="project" value="UniProtKB-KW"/>
</dbReference>
<dbReference type="EC" id="2.6.1.9" evidence="4"/>
<comment type="similarity">
    <text evidence="3">Belongs to the class-II pyridoxal-phosphate-dependent aminotransferase family.</text>
</comment>
<dbReference type="CDD" id="cd00609">
    <property type="entry name" value="AAT_like"/>
    <property type="match status" value="1"/>
</dbReference>
<evidence type="ECO:0000256" key="2">
    <source>
        <dbReference type="ARBA" id="ARBA00005011"/>
    </source>
</evidence>
<evidence type="ECO:0000256" key="3">
    <source>
        <dbReference type="ARBA" id="ARBA00008392"/>
    </source>
</evidence>
<dbReference type="SUPFAM" id="SSF53383">
    <property type="entry name" value="PLP-dependent transferases"/>
    <property type="match status" value="1"/>
</dbReference>
<feature type="domain" description="Aminotransferase class I/classII large" evidence="12">
    <location>
        <begin position="86"/>
        <end position="382"/>
    </location>
</feature>
<gene>
    <name evidence="13" type="ORF">PPYR1160_LOCUS13713</name>
</gene>
<dbReference type="InterPro" id="IPR015424">
    <property type="entry name" value="PyrdxlP-dep_Trfase"/>
</dbReference>
<evidence type="ECO:0000256" key="11">
    <source>
        <dbReference type="ARBA" id="ARBA00047481"/>
    </source>
</evidence>
<organism evidence="13">
    <name type="scientific">Pinguiococcus pyrenoidosus</name>
    <dbReference type="NCBI Taxonomy" id="172671"/>
    <lineage>
        <taxon>Eukaryota</taxon>
        <taxon>Sar</taxon>
        <taxon>Stramenopiles</taxon>
        <taxon>Ochrophyta</taxon>
        <taxon>Pinguiophyceae</taxon>
        <taxon>Pinguiochrysidales</taxon>
        <taxon>Pinguiochrysidaceae</taxon>
        <taxon>Pinguiococcus</taxon>
    </lineage>
</organism>
<evidence type="ECO:0000256" key="1">
    <source>
        <dbReference type="ARBA" id="ARBA00001933"/>
    </source>
</evidence>
<dbReference type="InterPro" id="IPR015422">
    <property type="entry name" value="PyrdxlP-dep_Trfase_small"/>
</dbReference>
<evidence type="ECO:0000256" key="8">
    <source>
        <dbReference type="ARBA" id="ARBA00022898"/>
    </source>
</evidence>
<keyword evidence="7" id="KW-0808">Transferase</keyword>
<evidence type="ECO:0000256" key="7">
    <source>
        <dbReference type="ARBA" id="ARBA00022679"/>
    </source>
</evidence>
<dbReference type="NCBIfam" id="TIGR01141">
    <property type="entry name" value="hisC"/>
    <property type="match status" value="1"/>
</dbReference>
<comment type="cofactor">
    <cofactor evidence="1">
        <name>pyridoxal 5'-phosphate</name>
        <dbReference type="ChEBI" id="CHEBI:597326"/>
    </cofactor>
</comment>
<keyword evidence="6" id="KW-0028">Amino-acid biosynthesis</keyword>
<evidence type="ECO:0000256" key="5">
    <source>
        <dbReference type="ARBA" id="ARBA00022576"/>
    </source>
</evidence>
<evidence type="ECO:0000259" key="12">
    <source>
        <dbReference type="Pfam" id="PF00155"/>
    </source>
</evidence>
<evidence type="ECO:0000313" key="13">
    <source>
        <dbReference type="EMBL" id="CAD8264210.1"/>
    </source>
</evidence>
<dbReference type="InterPro" id="IPR015421">
    <property type="entry name" value="PyrdxlP-dep_Trfase_major"/>
</dbReference>
<sequence length="396" mass="44327">MESVKQDDMAAAALAAVVLVAIPLWVASTGKAAAARRRQPRELVRQNILELQPYRCARDDYSEGVLLDANENAYGPPLDPQDNALELERYPSPYLWELKEKIAEFRGVRKEQIFLGVGSDEAIDLLIRIFCEPGRDSVLITPPTYGMYKVCAKVNNVNLQKAPLTPDFQLDIPGMLAAADETTKVMFVCSPGNPTAKSITHAQVEELCNSSFDGIIALDEAYVDFSADGSALKFLDRYPNLLVMQTMSKAFGLAAIRLGMAFAHEEIVQIFNNVKAPYSINKLTEEIAYRVFDDLTPLYDNIKKIKRERQRVMAALNGYEFVTLVHPSDTNFVLFQVPKVAKEVYKTMAERGCVVRYRGDQLHCDDCIRASIGTPEQNDLFLSLLPKVYAEIVQEE</sequence>
<comment type="catalytic activity">
    <reaction evidence="11">
        <text>L-histidinol phosphate + 2-oxoglutarate = 3-(imidazol-4-yl)-2-oxopropyl phosphate + L-glutamate</text>
        <dbReference type="Rhea" id="RHEA:23744"/>
        <dbReference type="ChEBI" id="CHEBI:16810"/>
        <dbReference type="ChEBI" id="CHEBI:29985"/>
        <dbReference type="ChEBI" id="CHEBI:57766"/>
        <dbReference type="ChEBI" id="CHEBI:57980"/>
        <dbReference type="EC" id="2.6.1.9"/>
    </reaction>
</comment>
<dbReference type="Gene3D" id="3.40.640.10">
    <property type="entry name" value="Type I PLP-dependent aspartate aminotransferase-like (Major domain)"/>
    <property type="match status" value="1"/>
</dbReference>
<name>A0A7R9UEV3_9STRA</name>
<keyword evidence="8" id="KW-0663">Pyridoxal phosphate</keyword>
<dbReference type="PANTHER" id="PTHR42885:SF2">
    <property type="entry name" value="HISTIDINOL-PHOSPHATE AMINOTRANSFERASE"/>
    <property type="match status" value="1"/>
</dbReference>
<dbReference type="PROSITE" id="PS00599">
    <property type="entry name" value="AA_TRANSFER_CLASS_2"/>
    <property type="match status" value="1"/>
</dbReference>
<proteinExistence type="inferred from homology"/>
<evidence type="ECO:0000256" key="6">
    <source>
        <dbReference type="ARBA" id="ARBA00022605"/>
    </source>
</evidence>
<evidence type="ECO:0000256" key="4">
    <source>
        <dbReference type="ARBA" id="ARBA00012748"/>
    </source>
</evidence>
<comment type="pathway">
    <text evidence="2">Amino-acid biosynthesis; L-histidine biosynthesis; L-histidine from 5-phospho-alpha-D-ribose 1-diphosphate: step 7/9.</text>
</comment>
<keyword evidence="9" id="KW-0368">Histidine biosynthesis</keyword>
<dbReference type="HAMAP" id="MF_01023">
    <property type="entry name" value="HisC_aminotrans_2"/>
    <property type="match status" value="1"/>
</dbReference>
<reference evidence="13" key="1">
    <citation type="submission" date="2021-01" db="EMBL/GenBank/DDBJ databases">
        <authorList>
            <person name="Corre E."/>
            <person name="Pelletier E."/>
            <person name="Niang G."/>
            <person name="Scheremetjew M."/>
            <person name="Finn R."/>
            <person name="Kale V."/>
            <person name="Holt S."/>
            <person name="Cochrane G."/>
            <person name="Meng A."/>
            <person name="Brown T."/>
            <person name="Cohen L."/>
        </authorList>
    </citation>
    <scope>NUCLEOTIDE SEQUENCE</scope>
    <source>
        <strain evidence="13">CCMP2078</strain>
    </source>
</reference>
<evidence type="ECO:0000256" key="9">
    <source>
        <dbReference type="ARBA" id="ARBA00023102"/>
    </source>
</evidence>